<feature type="domain" description="Major facilitator superfamily (MFS) profile" evidence="7">
    <location>
        <begin position="6"/>
        <end position="387"/>
    </location>
</feature>
<dbReference type="GO" id="GO:0005886">
    <property type="term" value="C:plasma membrane"/>
    <property type="evidence" value="ECO:0007669"/>
    <property type="project" value="UniProtKB-SubCell"/>
</dbReference>
<dbReference type="InterPro" id="IPR036259">
    <property type="entry name" value="MFS_trans_sf"/>
</dbReference>
<dbReference type="GO" id="GO:0022857">
    <property type="term" value="F:transmembrane transporter activity"/>
    <property type="evidence" value="ECO:0007669"/>
    <property type="project" value="InterPro"/>
</dbReference>
<comment type="subcellular location">
    <subcellularLocation>
        <location evidence="1">Cell membrane</location>
        <topology evidence="1">Multi-pass membrane protein</topology>
    </subcellularLocation>
</comment>
<organism evidence="8 9">
    <name type="scientific">Xenorhabdus stockiae</name>
    <dbReference type="NCBI Taxonomy" id="351614"/>
    <lineage>
        <taxon>Bacteria</taxon>
        <taxon>Pseudomonadati</taxon>
        <taxon>Pseudomonadota</taxon>
        <taxon>Gammaproteobacteria</taxon>
        <taxon>Enterobacterales</taxon>
        <taxon>Morganellaceae</taxon>
        <taxon>Xenorhabdus</taxon>
    </lineage>
</organism>
<feature type="transmembrane region" description="Helical" evidence="6">
    <location>
        <begin position="272"/>
        <end position="292"/>
    </location>
</feature>
<keyword evidence="5 6" id="KW-0472">Membrane</keyword>
<dbReference type="Pfam" id="PF07690">
    <property type="entry name" value="MFS_1"/>
    <property type="match status" value="1"/>
</dbReference>
<keyword evidence="3 6" id="KW-0812">Transmembrane</keyword>
<keyword evidence="2" id="KW-1003">Cell membrane</keyword>
<dbReference type="InterPro" id="IPR011701">
    <property type="entry name" value="MFS"/>
</dbReference>
<dbReference type="EMBL" id="NJAJ01000013">
    <property type="protein sequence ID" value="PHM65819.1"/>
    <property type="molecule type" value="Genomic_DNA"/>
</dbReference>
<dbReference type="AlphaFoldDB" id="A0A2D0KQX5"/>
<evidence type="ECO:0000256" key="6">
    <source>
        <dbReference type="SAM" id="Phobius"/>
    </source>
</evidence>
<evidence type="ECO:0000256" key="2">
    <source>
        <dbReference type="ARBA" id="ARBA00022475"/>
    </source>
</evidence>
<evidence type="ECO:0000259" key="7">
    <source>
        <dbReference type="PROSITE" id="PS50850"/>
    </source>
</evidence>
<evidence type="ECO:0000256" key="5">
    <source>
        <dbReference type="ARBA" id="ARBA00023136"/>
    </source>
</evidence>
<reference evidence="8 9" key="1">
    <citation type="journal article" date="2017" name="Nat. Microbiol.">
        <title>Natural product diversity associated with the nematode symbionts Photorhabdus and Xenorhabdus.</title>
        <authorList>
            <person name="Tobias N.J."/>
            <person name="Wolff H."/>
            <person name="Djahanschiri B."/>
            <person name="Grundmann F."/>
            <person name="Kronenwerth M."/>
            <person name="Shi Y.M."/>
            <person name="Simonyi S."/>
            <person name="Grun P."/>
            <person name="Shapiro-Ilan D."/>
            <person name="Pidot S.J."/>
            <person name="Stinear T.P."/>
            <person name="Ebersberger I."/>
            <person name="Bode H.B."/>
        </authorList>
    </citation>
    <scope>NUCLEOTIDE SEQUENCE [LARGE SCALE GENOMIC DNA]</scope>
    <source>
        <strain evidence="8 9">DSM 17904</strain>
    </source>
</reference>
<dbReference type="SUPFAM" id="SSF103473">
    <property type="entry name" value="MFS general substrate transporter"/>
    <property type="match status" value="1"/>
</dbReference>
<feature type="transmembrane region" description="Helical" evidence="6">
    <location>
        <begin position="159"/>
        <end position="180"/>
    </location>
</feature>
<dbReference type="Gene3D" id="1.20.1720.10">
    <property type="entry name" value="Multidrug resistance protein D"/>
    <property type="match status" value="1"/>
</dbReference>
<feature type="transmembrane region" description="Helical" evidence="6">
    <location>
        <begin position="243"/>
        <end position="260"/>
    </location>
</feature>
<feature type="transmembrane region" description="Helical" evidence="6">
    <location>
        <begin position="44"/>
        <end position="60"/>
    </location>
</feature>
<evidence type="ECO:0000313" key="9">
    <source>
        <dbReference type="Proteomes" id="UP000222366"/>
    </source>
</evidence>
<comment type="caution">
    <text evidence="8">The sequence shown here is derived from an EMBL/GenBank/DDBJ whole genome shotgun (WGS) entry which is preliminary data.</text>
</comment>
<keyword evidence="4 6" id="KW-1133">Transmembrane helix</keyword>
<evidence type="ECO:0000256" key="1">
    <source>
        <dbReference type="ARBA" id="ARBA00004651"/>
    </source>
</evidence>
<accession>A0A2D0KQX5</accession>
<sequence>MNEQKTILFSCFLLVVGLMAVDFFNPSLPFILKELNASQESIKNLIVVYMAILGISQFFYGSISDRYGRKPAVVIGFAISIIGLFLSDYSEKISYLYLSRIITAFGAASFTVISRAIIVDIFQESIKLKKAFSYFSMSSQLSPALAPVFGGWLQMKYNWHISFFTLAVIYFIGLIITLLTMGETKKKEPKPSTFLTPYIQLAKNIQFIAFSIASSLIFSYTIGYYSTSPYIFHKIGYSPIENSLFFIIYAAGIIFGSWLLGRQFIKITSKKLYLLSLIFYSFILIFFSLQNLETPINIMIFSFLLATVSGVIAPLSLMLCMENVTKNKGAASALQGALKMSFTGVFMICFDLFHITEFHQLINIFMIFTILLFVIYFSLRFRSGKNTI</sequence>
<keyword evidence="9" id="KW-1185">Reference proteome</keyword>
<protein>
    <submittedName>
        <fullName evidence="8">Multidrug resistance protein D</fullName>
    </submittedName>
</protein>
<dbReference type="RefSeq" id="WP_169926611.1">
    <property type="nucleotide sequence ID" value="NZ_CAWNRH010000035.1"/>
</dbReference>
<dbReference type="Proteomes" id="UP000222366">
    <property type="component" value="Unassembled WGS sequence"/>
</dbReference>
<evidence type="ECO:0000256" key="4">
    <source>
        <dbReference type="ARBA" id="ARBA00022989"/>
    </source>
</evidence>
<name>A0A2D0KQX5_9GAMM</name>
<feature type="transmembrane region" description="Helical" evidence="6">
    <location>
        <begin position="333"/>
        <end position="355"/>
    </location>
</feature>
<feature type="transmembrane region" description="Helical" evidence="6">
    <location>
        <begin position="131"/>
        <end position="153"/>
    </location>
</feature>
<dbReference type="InterPro" id="IPR020846">
    <property type="entry name" value="MFS_dom"/>
</dbReference>
<dbReference type="PROSITE" id="PS50850">
    <property type="entry name" value="MFS"/>
    <property type="match status" value="1"/>
</dbReference>
<dbReference type="PANTHER" id="PTHR43124">
    <property type="entry name" value="PURINE EFFLUX PUMP PBUE"/>
    <property type="match status" value="1"/>
</dbReference>
<feature type="transmembrane region" description="Helical" evidence="6">
    <location>
        <begin position="201"/>
        <end position="223"/>
    </location>
</feature>
<feature type="transmembrane region" description="Helical" evidence="6">
    <location>
        <begin position="72"/>
        <end position="89"/>
    </location>
</feature>
<proteinExistence type="predicted"/>
<dbReference type="InterPro" id="IPR050189">
    <property type="entry name" value="MFS_Efflux_Transporters"/>
</dbReference>
<feature type="transmembrane region" description="Helical" evidence="6">
    <location>
        <begin position="298"/>
        <end position="321"/>
    </location>
</feature>
<feature type="transmembrane region" description="Helical" evidence="6">
    <location>
        <begin position="361"/>
        <end position="379"/>
    </location>
</feature>
<feature type="transmembrane region" description="Helical" evidence="6">
    <location>
        <begin position="95"/>
        <end position="119"/>
    </location>
</feature>
<gene>
    <name evidence="8" type="ORF">Xsto_01766</name>
</gene>
<evidence type="ECO:0000313" key="8">
    <source>
        <dbReference type="EMBL" id="PHM65819.1"/>
    </source>
</evidence>
<evidence type="ECO:0000256" key="3">
    <source>
        <dbReference type="ARBA" id="ARBA00022692"/>
    </source>
</evidence>
<dbReference type="PANTHER" id="PTHR43124:SF3">
    <property type="entry name" value="CHLORAMPHENICOL EFFLUX PUMP RV0191"/>
    <property type="match status" value="1"/>
</dbReference>